<dbReference type="AlphaFoldDB" id="A0A387B9F0"/>
<evidence type="ECO:0000313" key="3">
    <source>
        <dbReference type="Proteomes" id="UP000278886"/>
    </source>
</evidence>
<dbReference type="EMBL" id="CP032630">
    <property type="protein sequence ID" value="AYF97795.1"/>
    <property type="molecule type" value="Genomic_DNA"/>
</dbReference>
<protein>
    <submittedName>
        <fullName evidence="2">Uncharacterized protein</fullName>
    </submittedName>
</protein>
<accession>A0A387B9F0</accession>
<dbReference type="OrthoDB" id="9932247at2"/>
<proteinExistence type="predicted"/>
<keyword evidence="1" id="KW-0175">Coiled coil</keyword>
<reference evidence="3" key="1">
    <citation type="submission" date="2018-09" db="EMBL/GenBank/DDBJ databases">
        <title>Genome sequencing of strain 2DFWR-13.</title>
        <authorList>
            <person name="Heo J."/>
            <person name="Kim S.-J."/>
            <person name="Kwon S.-W."/>
        </authorList>
    </citation>
    <scope>NUCLEOTIDE SEQUENCE [LARGE SCALE GENOMIC DNA]</scope>
    <source>
        <strain evidence="3">2DFWR-13</strain>
    </source>
</reference>
<evidence type="ECO:0000256" key="1">
    <source>
        <dbReference type="SAM" id="Coils"/>
    </source>
</evidence>
<name>A0A387B9F0_9MICO</name>
<organism evidence="2 3">
    <name type="scientific">Protaetiibacter intestinalis</name>
    <dbReference type="NCBI Taxonomy" id="2419774"/>
    <lineage>
        <taxon>Bacteria</taxon>
        <taxon>Bacillati</taxon>
        <taxon>Actinomycetota</taxon>
        <taxon>Actinomycetes</taxon>
        <taxon>Micrococcales</taxon>
        <taxon>Microbacteriaceae</taxon>
        <taxon>Protaetiibacter</taxon>
    </lineage>
</organism>
<keyword evidence="3" id="KW-1185">Reference proteome</keyword>
<gene>
    <name evidence="2" type="ORF">D7I47_05675</name>
</gene>
<dbReference type="KEGG" id="lyd:D7I47_05675"/>
<dbReference type="Proteomes" id="UP000278886">
    <property type="component" value="Chromosome"/>
</dbReference>
<feature type="coiled-coil region" evidence="1">
    <location>
        <begin position="45"/>
        <end position="72"/>
    </location>
</feature>
<evidence type="ECO:0000313" key="2">
    <source>
        <dbReference type="EMBL" id="AYF97795.1"/>
    </source>
</evidence>
<sequence>MPIDPLELQLLRDRIVRLHGLQQHALARAAHPPRIGPEAWRGPAYRAYSLAADELQSRLRAVAEELTRTLQLARTELARVGV</sequence>
<dbReference type="RefSeq" id="WP_120762144.1">
    <property type="nucleotide sequence ID" value="NZ_CP032630.1"/>
</dbReference>